<reference evidence="2" key="1">
    <citation type="journal article" date="2021" name="Proc. Natl. Acad. Sci. U.S.A.">
        <title>A Catalog of Tens of Thousands of Viruses from Human Metagenomes Reveals Hidden Associations with Chronic Diseases.</title>
        <authorList>
            <person name="Tisza M.J."/>
            <person name="Buck C.B."/>
        </authorList>
    </citation>
    <scope>NUCLEOTIDE SEQUENCE</scope>
    <source>
        <strain evidence="2">CtEfN2</strain>
    </source>
</reference>
<evidence type="ECO:0000256" key="1">
    <source>
        <dbReference type="SAM" id="Phobius"/>
    </source>
</evidence>
<name>A0A8S5RN68_9VIRU</name>
<keyword evidence="1" id="KW-1133">Transmembrane helix</keyword>
<sequence length="38" mass="4484">MDFSFLPVNTGYLFPSLIYFEKALWICIYNFTALTGMR</sequence>
<evidence type="ECO:0000313" key="2">
    <source>
        <dbReference type="EMBL" id="DAE32533.1"/>
    </source>
</evidence>
<keyword evidence="1" id="KW-0472">Membrane</keyword>
<accession>A0A8S5RN68</accession>
<dbReference type="EMBL" id="BK059123">
    <property type="protein sequence ID" value="DAE32533.1"/>
    <property type="molecule type" value="Genomic_DNA"/>
</dbReference>
<feature type="transmembrane region" description="Helical" evidence="1">
    <location>
        <begin position="12"/>
        <end position="32"/>
    </location>
</feature>
<proteinExistence type="predicted"/>
<protein>
    <submittedName>
        <fullName evidence="2">Uncharacterized protein</fullName>
    </submittedName>
</protein>
<organism evidence="2">
    <name type="scientific">virus sp. ctEfN2</name>
    <dbReference type="NCBI Taxonomy" id="2825810"/>
    <lineage>
        <taxon>Viruses</taxon>
    </lineage>
</organism>
<keyword evidence="1" id="KW-0812">Transmembrane</keyword>